<dbReference type="SUPFAM" id="SSF48726">
    <property type="entry name" value="Immunoglobulin"/>
    <property type="match status" value="1"/>
</dbReference>
<keyword evidence="3" id="KW-0732">Signal</keyword>
<reference evidence="5" key="1">
    <citation type="submission" date="2021-04" db="EMBL/GenBank/DDBJ databases">
        <authorList>
            <consortium name="Wellcome Sanger Institute Data Sharing"/>
        </authorList>
    </citation>
    <scope>NUCLEOTIDE SEQUENCE [LARGE SCALE GENOMIC DNA]</scope>
</reference>
<dbReference type="Ensembl" id="ENSENLT00000008168.1">
    <property type="protein sequence ID" value="ENSENLP00000007815.1"/>
    <property type="gene ID" value="ENSENLG00000003787.1"/>
</dbReference>
<protein>
    <recommendedName>
        <fullName evidence="4">Immunoglobulin domain-containing protein</fullName>
    </recommendedName>
</protein>
<evidence type="ECO:0000313" key="6">
    <source>
        <dbReference type="Proteomes" id="UP000472264"/>
    </source>
</evidence>
<sequence>MWRILLLFKLTSRVCGEFTPTLSDPEIIQAEENQNISLDWTFTRPDPFRISYVYITCRHITDLRVSVLYRLFEGDEVPQSEDKQFSGRVQSDRDVLREGRLRLHVSRLRTEDSGLYRCEVITHQGRGSDRCNLTVSGELKSFQSSSVLLSPPQSSSDLLRPPQTSSDLLSPPQSSSVLLRPPQTVKLSSCGPSQCCTVCAAELDFMEFDSSALYYLLSLSETQMSFHFPFTAAVGRPEPERPGPGVDRGRIGLLVGLGSAAAVAAAVAVVVAIIVVLVKQQSSKRPPVSPSSDIYNPAEVDPDPEVCLSRSSLLSSS</sequence>
<feature type="transmembrane region" description="Helical" evidence="2">
    <location>
        <begin position="251"/>
        <end position="278"/>
    </location>
</feature>
<dbReference type="InterPro" id="IPR003599">
    <property type="entry name" value="Ig_sub"/>
</dbReference>
<feature type="chain" id="PRO_5025627231" description="Immunoglobulin domain-containing protein" evidence="3">
    <location>
        <begin position="17"/>
        <end position="317"/>
    </location>
</feature>
<reference evidence="5" key="3">
    <citation type="submission" date="2025-09" db="UniProtKB">
        <authorList>
            <consortium name="Ensembl"/>
        </authorList>
    </citation>
    <scope>IDENTIFICATION</scope>
</reference>
<dbReference type="SMART" id="SM00409">
    <property type="entry name" value="IG"/>
    <property type="match status" value="1"/>
</dbReference>
<organism evidence="5 6">
    <name type="scientific">Echeneis naucrates</name>
    <name type="common">Live sharksucker</name>
    <dbReference type="NCBI Taxonomy" id="173247"/>
    <lineage>
        <taxon>Eukaryota</taxon>
        <taxon>Metazoa</taxon>
        <taxon>Chordata</taxon>
        <taxon>Craniata</taxon>
        <taxon>Vertebrata</taxon>
        <taxon>Euteleostomi</taxon>
        <taxon>Actinopterygii</taxon>
        <taxon>Neopterygii</taxon>
        <taxon>Teleostei</taxon>
        <taxon>Neoteleostei</taxon>
        <taxon>Acanthomorphata</taxon>
        <taxon>Carangaria</taxon>
        <taxon>Carangiformes</taxon>
        <taxon>Echeneidae</taxon>
        <taxon>Echeneis</taxon>
    </lineage>
</organism>
<name>A0A665TCC9_ECHNA</name>
<dbReference type="Gene3D" id="2.60.40.10">
    <property type="entry name" value="Immunoglobulins"/>
    <property type="match status" value="1"/>
</dbReference>
<dbReference type="InterPro" id="IPR013783">
    <property type="entry name" value="Ig-like_fold"/>
</dbReference>
<evidence type="ECO:0000313" key="5">
    <source>
        <dbReference type="Ensembl" id="ENSENLP00000007815.1"/>
    </source>
</evidence>
<keyword evidence="6" id="KW-1185">Reference proteome</keyword>
<keyword evidence="2" id="KW-0472">Membrane</keyword>
<accession>A0A665TCC9</accession>
<evidence type="ECO:0000256" key="2">
    <source>
        <dbReference type="SAM" id="Phobius"/>
    </source>
</evidence>
<feature type="region of interest" description="Disordered" evidence="1">
    <location>
        <begin position="283"/>
        <end position="317"/>
    </location>
</feature>
<reference evidence="5" key="2">
    <citation type="submission" date="2025-08" db="UniProtKB">
        <authorList>
            <consortium name="Ensembl"/>
        </authorList>
    </citation>
    <scope>IDENTIFICATION</scope>
</reference>
<dbReference type="InterPro" id="IPR036179">
    <property type="entry name" value="Ig-like_dom_sf"/>
</dbReference>
<feature type="domain" description="Immunoglobulin" evidence="4">
    <location>
        <begin position="25"/>
        <end position="136"/>
    </location>
</feature>
<feature type="compositionally biased region" description="Low complexity" evidence="1">
    <location>
        <begin position="308"/>
        <end position="317"/>
    </location>
</feature>
<dbReference type="Proteomes" id="UP000472264">
    <property type="component" value="Chromosome 18"/>
</dbReference>
<evidence type="ECO:0000256" key="1">
    <source>
        <dbReference type="SAM" id="MobiDB-lite"/>
    </source>
</evidence>
<evidence type="ECO:0000256" key="3">
    <source>
        <dbReference type="SAM" id="SignalP"/>
    </source>
</evidence>
<evidence type="ECO:0000259" key="4">
    <source>
        <dbReference type="SMART" id="SM00409"/>
    </source>
</evidence>
<keyword evidence="2" id="KW-0812">Transmembrane</keyword>
<feature type="region of interest" description="Disordered" evidence="1">
    <location>
        <begin position="146"/>
        <end position="176"/>
    </location>
</feature>
<dbReference type="AlphaFoldDB" id="A0A665TCC9"/>
<keyword evidence="2" id="KW-1133">Transmembrane helix</keyword>
<proteinExistence type="predicted"/>
<dbReference type="InParanoid" id="A0A665TCC9"/>
<feature type="compositionally biased region" description="Polar residues" evidence="1">
    <location>
        <begin position="283"/>
        <end position="294"/>
    </location>
</feature>
<feature type="signal peptide" evidence="3">
    <location>
        <begin position="1"/>
        <end position="16"/>
    </location>
</feature>